<name>H3NQV8_9FIRM</name>
<dbReference type="GO" id="GO:0004563">
    <property type="term" value="F:beta-N-acetylhexosaminidase activity"/>
    <property type="evidence" value="ECO:0007669"/>
    <property type="project" value="InterPro"/>
</dbReference>
<dbReference type="Gene3D" id="2.10.270.10">
    <property type="entry name" value="Cholin Binding"/>
    <property type="match status" value="3"/>
</dbReference>
<organism evidence="9 10">
    <name type="scientific">Helcococcus kunzii ATCC 51366</name>
    <dbReference type="NCBI Taxonomy" id="883114"/>
    <lineage>
        <taxon>Bacteria</taxon>
        <taxon>Bacillati</taxon>
        <taxon>Bacillota</taxon>
        <taxon>Tissierellia</taxon>
        <taxon>Tissierellales</taxon>
        <taxon>Peptoniphilaceae</taxon>
        <taxon>Helcococcus</taxon>
    </lineage>
</organism>
<dbReference type="CDD" id="cd06564">
    <property type="entry name" value="GH20_DspB_LnbB-like"/>
    <property type="match status" value="1"/>
</dbReference>
<evidence type="ECO:0000313" key="9">
    <source>
        <dbReference type="EMBL" id="EHR32105.1"/>
    </source>
</evidence>
<dbReference type="InterPro" id="IPR008979">
    <property type="entry name" value="Galactose-bd-like_sf"/>
</dbReference>
<accession>H3NQV8</accession>
<evidence type="ECO:0000256" key="5">
    <source>
        <dbReference type="PIRSR" id="PIRSR625705-1"/>
    </source>
</evidence>
<dbReference type="RefSeq" id="WP_005399234.1">
    <property type="nucleotide sequence ID" value="NZ_JH601088.1"/>
</dbReference>
<comment type="similarity">
    <text evidence="1">Belongs to the glycosyl hydrolase 20 family.</text>
</comment>
<dbReference type="Pfam" id="PF00728">
    <property type="entry name" value="Glyco_hydro_20"/>
    <property type="match status" value="1"/>
</dbReference>
<evidence type="ECO:0000313" key="10">
    <source>
        <dbReference type="Proteomes" id="UP000004191"/>
    </source>
</evidence>
<dbReference type="Gene3D" id="3.30.379.10">
    <property type="entry name" value="Chitobiase/beta-hexosaminidase domain 2-like"/>
    <property type="match status" value="1"/>
</dbReference>
<evidence type="ECO:0000256" key="2">
    <source>
        <dbReference type="ARBA" id="ARBA00022737"/>
    </source>
</evidence>
<dbReference type="InterPro" id="IPR017853">
    <property type="entry name" value="GH"/>
</dbReference>
<dbReference type="Gene3D" id="3.20.20.80">
    <property type="entry name" value="Glycosidases"/>
    <property type="match status" value="1"/>
</dbReference>
<comment type="caution">
    <text evidence="9">The sequence shown here is derived from an EMBL/GenBank/DDBJ whole genome shotgun (WGS) entry which is preliminary data.</text>
</comment>
<evidence type="ECO:0000256" key="3">
    <source>
        <dbReference type="ARBA" id="ARBA00022801"/>
    </source>
</evidence>
<feature type="chain" id="PRO_5003591327" description="F5/8 type C domain-containing protein" evidence="7">
    <location>
        <begin position="32"/>
        <end position="1273"/>
    </location>
</feature>
<dbReference type="STRING" id="883114.HMPREF9709_01719"/>
<dbReference type="SUPFAM" id="SSF51445">
    <property type="entry name" value="(Trans)glycosidases"/>
    <property type="match status" value="1"/>
</dbReference>
<sequence length="1273" mass="145524">MHRNKTMSKMLSIFLSIIMLLSGTFVNTAKAVESDDIYVGKKNENLLLNKPVEASDFEIEKFNPTKAVDGNDETRWATNTNVKNPSLEVDLTQLTKIQSVVLRWERAKEAQNIIAYKIEALKDGEYTTIYTQTEKKNEQNQIINFDKEILTEKLKLTVTEFDGGRLNWPNVGLYEIEAYSHNKTTLGETTELDEIEALELNEDKTALVLPEVENGELKIKSSSKDQVIDVDGKVYEPLVDTSVKLTLELKKDDKVFTKEFTVEVPGKYDNAGENAAPKVIPDIQEWHGTTGNTTIDAKTGIVAPSEFNFAKEEYLKELGYRDIKLVDGEAENTITFVKVENKGYGKEGYYINIQEGNITIEAEDVTGAFYATRTLLQIGQNIPNGEIRDYPKFDVRGFMIDTGRKFIPVRTMNQLLDNMAYYKLNDLHVHLNDNYIFLDQYGTDPQVALEKAEAGFRLESEVEGLTSEDHYTKEEFRQLVQDAKNRGINIVPEIDVPAHSLAFIRVRPDLMYKNPIIGHRGNIEKAAMFDLNNPETLPFIKSIFDEQMDGEDANFAGLDVIDFGADEYYGTNEEYRKFVQDMLTYLDGKGVKSRFWGSLSSKTGNTPVKLDGAQMDIWNTGWQNPNKAIEMGFDIINITDVPTYMVPSGNGSRGGYGDFLNLRQMYQWQPNHFNTGNVNESHPQLLGGGFAIWNDNVDKHETGITSYDIFQRFFDALPVVADRTWNSDRETLTFEQFSEKIDSRKYPYLSSSNPMYLHDFEKMDVNSKDLGQYNNENVKVEKGYLEFGEDSKLTSDLEDLGPEYNIKATVSVEDISKPQILFTNGDTTFYLVNENGNIGYKFESHNHQYDFKPVEGEKFEIIIEGRVQSTKIFINGEEVGLIKNPDKPRMAVNTLVFPLKEIGKNSSIKLYDLEINKGRYVDPSIVIPKSYKASSEETVNATAAEGPIELAFDGNKSTIWHSQWQNGKLPITIDIELEDLTKLASFNYLPRANAGNGTVKGYTLQYSTNGEEYKEVTSGKWEADNTEKSIDLDGLEASHLRFIITEAVGDVYGSAAEITIKKVKDEETDETEDETVDETEKETDEETDEETVDETEKEIDKEEHGWRQRNGKWLYFDHGKQAKSEWKWINKTWEYFNSKGESIDQIYKENGMHWLSLAGPNTRYKKGWWTNPENGSKYYFRQSSGTMVKGRQFVDGSWRYFRNSGTMATGWQKLPLGWMYFRPGTGTQAFGWQWIDGVWRYLRPSTGTRVSGKQWIDGRWYNFTWDSRLIGRR</sequence>
<dbReference type="OrthoDB" id="1098018at2"/>
<gene>
    <name evidence="9" type="ORF">HMPREF9709_01719</name>
</gene>
<dbReference type="Pfam" id="PF00754">
    <property type="entry name" value="F5_F8_type_C"/>
    <property type="match status" value="2"/>
</dbReference>
<keyword evidence="7" id="KW-0732">Signal</keyword>
<dbReference type="Pfam" id="PF19127">
    <property type="entry name" value="Choline_bind_3"/>
    <property type="match status" value="1"/>
</dbReference>
<dbReference type="PATRIC" id="fig|883114.3.peg.1716"/>
<reference evidence="9 10" key="1">
    <citation type="submission" date="2012-01" db="EMBL/GenBank/DDBJ databases">
        <title>The Genome Sequence of Helcococcus kunzii ATCC 51366.</title>
        <authorList>
            <consortium name="The Broad Institute Genome Sequencing Platform"/>
            <person name="Earl A."/>
            <person name="Ward D."/>
            <person name="Feldgarden M."/>
            <person name="Gevers D."/>
            <person name="Huys G."/>
            <person name="Young S.K."/>
            <person name="Zeng Q."/>
            <person name="Gargeya S."/>
            <person name="Fitzgerald M."/>
            <person name="Haas B."/>
            <person name="Abouelleil A."/>
            <person name="Alvarado L."/>
            <person name="Arachchi H.M."/>
            <person name="Berlin A."/>
            <person name="Chapman S.B."/>
            <person name="Gearin G."/>
            <person name="Goldberg J."/>
            <person name="Griggs A."/>
            <person name="Gujja S."/>
            <person name="Hansen M."/>
            <person name="Heiman D."/>
            <person name="Howarth C."/>
            <person name="Larimer J."/>
            <person name="Lui A."/>
            <person name="MacDonald P.J.P."/>
            <person name="McCowen C."/>
            <person name="Montmayeur A."/>
            <person name="Murphy C."/>
            <person name="Neiman D."/>
            <person name="Pearson M."/>
            <person name="Priest M."/>
            <person name="Roberts A."/>
            <person name="Saif S."/>
            <person name="Shea T."/>
            <person name="Sisk P."/>
            <person name="Stolte C."/>
            <person name="Sykes S."/>
            <person name="Wortman J."/>
            <person name="Nusbaum C."/>
            <person name="Birren B."/>
        </authorList>
    </citation>
    <scope>NUCLEOTIDE SEQUENCE [LARGE SCALE GENOMIC DNA]</scope>
    <source>
        <strain evidence="9 10">ATCC 51366</strain>
    </source>
</reference>
<evidence type="ECO:0000256" key="6">
    <source>
        <dbReference type="SAM" id="MobiDB-lite"/>
    </source>
</evidence>
<dbReference type="eggNOG" id="COG3250">
    <property type="taxonomic scope" value="Bacteria"/>
</dbReference>
<feature type="domain" description="F5/8 type C" evidence="8">
    <location>
        <begin position="34"/>
        <end position="181"/>
    </location>
</feature>
<evidence type="ECO:0000256" key="7">
    <source>
        <dbReference type="SAM" id="SignalP"/>
    </source>
</evidence>
<dbReference type="InterPro" id="IPR015883">
    <property type="entry name" value="Glyco_hydro_20_cat"/>
</dbReference>
<dbReference type="eggNOG" id="COG5263">
    <property type="taxonomic scope" value="Bacteria"/>
</dbReference>
<dbReference type="InterPro" id="IPR015882">
    <property type="entry name" value="HEX_bac_N"/>
</dbReference>
<dbReference type="PANTHER" id="PTHR43678">
    <property type="entry name" value="PUTATIVE (AFU_ORTHOLOGUE AFUA_2G00640)-RELATED"/>
    <property type="match status" value="1"/>
</dbReference>
<dbReference type="PANTHER" id="PTHR43678:SF1">
    <property type="entry name" value="BETA-N-ACETYLHEXOSAMINIDASE"/>
    <property type="match status" value="1"/>
</dbReference>
<keyword evidence="4" id="KW-0326">Glycosidase</keyword>
<dbReference type="SUPFAM" id="SSF69360">
    <property type="entry name" value="Cell wall binding repeat"/>
    <property type="match status" value="1"/>
</dbReference>
<dbReference type="InterPro" id="IPR018337">
    <property type="entry name" value="Cell_wall/Cho-bd_repeat"/>
</dbReference>
<feature type="domain" description="F5/8 type C" evidence="8">
    <location>
        <begin position="908"/>
        <end position="1063"/>
    </location>
</feature>
<dbReference type="eggNOG" id="COG3525">
    <property type="taxonomic scope" value="Bacteria"/>
</dbReference>
<dbReference type="InterPro" id="IPR000421">
    <property type="entry name" value="FA58C"/>
</dbReference>
<feature type="region of interest" description="Disordered" evidence="6">
    <location>
        <begin position="1063"/>
        <end position="1104"/>
    </location>
</feature>
<dbReference type="PROSITE" id="PS50022">
    <property type="entry name" value="FA58C_3"/>
    <property type="match status" value="2"/>
</dbReference>
<dbReference type="GO" id="GO:0005975">
    <property type="term" value="P:carbohydrate metabolic process"/>
    <property type="evidence" value="ECO:0007669"/>
    <property type="project" value="InterPro"/>
</dbReference>
<evidence type="ECO:0000256" key="1">
    <source>
        <dbReference type="ARBA" id="ARBA00006285"/>
    </source>
</evidence>
<dbReference type="PRINTS" id="PR00738">
    <property type="entry name" value="GLHYDRLASE20"/>
</dbReference>
<dbReference type="AlphaFoldDB" id="H3NQV8"/>
<dbReference type="SUPFAM" id="SSF49785">
    <property type="entry name" value="Galactose-binding domain-like"/>
    <property type="match status" value="2"/>
</dbReference>
<dbReference type="HOGENOM" id="CLU_263733_0_0_9"/>
<dbReference type="Pfam" id="PF02838">
    <property type="entry name" value="Glyco_hydro_20b"/>
    <property type="match status" value="1"/>
</dbReference>
<dbReference type="EMBL" id="AGEI01000031">
    <property type="protein sequence ID" value="EHR32105.1"/>
    <property type="molecule type" value="Genomic_DNA"/>
</dbReference>
<keyword evidence="10" id="KW-1185">Reference proteome</keyword>
<protein>
    <recommendedName>
        <fullName evidence="8">F5/8 type C domain-containing protein</fullName>
    </recommendedName>
</protein>
<evidence type="ECO:0000256" key="4">
    <source>
        <dbReference type="ARBA" id="ARBA00023295"/>
    </source>
</evidence>
<feature type="compositionally biased region" description="Acidic residues" evidence="6">
    <location>
        <begin position="1066"/>
        <end position="1097"/>
    </location>
</feature>
<dbReference type="SUPFAM" id="SSF55545">
    <property type="entry name" value="beta-N-acetylhexosaminidase-like domain"/>
    <property type="match status" value="1"/>
</dbReference>
<dbReference type="Gene3D" id="2.60.120.260">
    <property type="entry name" value="Galactose-binding domain-like"/>
    <property type="match status" value="2"/>
</dbReference>
<feature type="signal peptide" evidence="7">
    <location>
        <begin position="1"/>
        <end position="31"/>
    </location>
</feature>
<proteinExistence type="inferred from homology"/>
<feature type="active site" description="Proton donor" evidence="5">
    <location>
        <position position="567"/>
    </location>
</feature>
<dbReference type="Proteomes" id="UP000004191">
    <property type="component" value="Unassembled WGS sequence"/>
</dbReference>
<dbReference type="GeneID" id="96999654"/>
<keyword evidence="3" id="KW-0378">Hydrolase</keyword>
<dbReference type="InterPro" id="IPR052764">
    <property type="entry name" value="GH20_Enzymes"/>
</dbReference>
<dbReference type="InterPro" id="IPR025705">
    <property type="entry name" value="Beta_hexosaminidase_sua/sub"/>
</dbReference>
<evidence type="ECO:0000259" key="8">
    <source>
        <dbReference type="PROSITE" id="PS50022"/>
    </source>
</evidence>
<dbReference type="InterPro" id="IPR029018">
    <property type="entry name" value="Hex-like_dom2"/>
</dbReference>
<keyword evidence="2" id="KW-0677">Repeat</keyword>